<dbReference type="PANTHER" id="PTHR24347">
    <property type="entry name" value="SERINE/THREONINE-PROTEIN KINASE"/>
    <property type="match status" value="1"/>
</dbReference>
<dbReference type="PROSITE" id="PS50011">
    <property type="entry name" value="PROTEIN_KINASE_DOM"/>
    <property type="match status" value="1"/>
</dbReference>
<dbReference type="AlphaFoldDB" id="Q239Y0"/>
<name>Q239Y0_TETTS</name>
<reference evidence="3" key="1">
    <citation type="journal article" date="2006" name="PLoS Biol.">
        <title>Macronuclear genome sequence of the ciliate Tetrahymena thermophila, a model eukaryote.</title>
        <authorList>
            <person name="Eisen J.A."/>
            <person name="Coyne R.S."/>
            <person name="Wu M."/>
            <person name="Wu D."/>
            <person name="Thiagarajan M."/>
            <person name="Wortman J.R."/>
            <person name="Badger J.H."/>
            <person name="Ren Q."/>
            <person name="Amedeo P."/>
            <person name="Jones K.M."/>
            <person name="Tallon L.J."/>
            <person name="Delcher A.L."/>
            <person name="Salzberg S.L."/>
            <person name="Silva J.C."/>
            <person name="Haas B.J."/>
            <person name="Majoros W.H."/>
            <person name="Farzad M."/>
            <person name="Carlton J.M."/>
            <person name="Smith R.K. Jr."/>
            <person name="Garg J."/>
            <person name="Pearlman R.E."/>
            <person name="Karrer K.M."/>
            <person name="Sun L."/>
            <person name="Manning G."/>
            <person name="Elde N.C."/>
            <person name="Turkewitz A.P."/>
            <person name="Asai D.J."/>
            <person name="Wilkes D.E."/>
            <person name="Wang Y."/>
            <person name="Cai H."/>
            <person name="Collins K."/>
            <person name="Stewart B.A."/>
            <person name="Lee S.R."/>
            <person name="Wilamowska K."/>
            <person name="Weinberg Z."/>
            <person name="Ruzzo W.L."/>
            <person name="Wloga D."/>
            <person name="Gaertig J."/>
            <person name="Frankel J."/>
            <person name="Tsao C.-C."/>
            <person name="Gorovsky M.A."/>
            <person name="Keeling P.J."/>
            <person name="Waller R.F."/>
            <person name="Patron N.J."/>
            <person name="Cherry J.M."/>
            <person name="Stover N.A."/>
            <person name="Krieger C.J."/>
            <person name="del Toro C."/>
            <person name="Ryder H.F."/>
            <person name="Williamson S.C."/>
            <person name="Barbeau R.A."/>
            <person name="Hamilton E.P."/>
            <person name="Orias E."/>
        </authorList>
    </citation>
    <scope>NUCLEOTIDE SEQUENCE [LARGE SCALE GENOMIC DNA]</scope>
    <source>
        <strain evidence="3">SB210</strain>
    </source>
</reference>
<dbReference type="GO" id="GO:0004672">
    <property type="term" value="F:protein kinase activity"/>
    <property type="evidence" value="ECO:0007669"/>
    <property type="project" value="InterPro"/>
</dbReference>
<dbReference type="RefSeq" id="XP_001013628.1">
    <property type="nucleotide sequence ID" value="XM_001013628.1"/>
</dbReference>
<dbReference type="GeneID" id="7827039"/>
<dbReference type="Pfam" id="PF00069">
    <property type="entry name" value="Pkinase"/>
    <property type="match status" value="1"/>
</dbReference>
<accession>Q239Y0</accession>
<dbReference type="Gene3D" id="1.10.510.10">
    <property type="entry name" value="Transferase(Phosphotransferase) domain 1"/>
    <property type="match status" value="1"/>
</dbReference>
<feature type="domain" description="Protein kinase" evidence="1">
    <location>
        <begin position="1"/>
        <end position="268"/>
    </location>
</feature>
<proteinExistence type="predicted"/>
<evidence type="ECO:0000259" key="1">
    <source>
        <dbReference type="PROSITE" id="PS50011"/>
    </source>
</evidence>
<dbReference type="InterPro" id="IPR011009">
    <property type="entry name" value="Kinase-like_dom_sf"/>
</dbReference>
<keyword evidence="2" id="KW-0418">Kinase</keyword>
<dbReference type="InParanoid" id="Q239Y0"/>
<keyword evidence="3" id="KW-1185">Reference proteome</keyword>
<dbReference type="HOGENOM" id="CLU_815069_0_0_1"/>
<dbReference type="Proteomes" id="UP000009168">
    <property type="component" value="Unassembled WGS sequence"/>
</dbReference>
<dbReference type="SMART" id="SM00220">
    <property type="entry name" value="S_TKc"/>
    <property type="match status" value="1"/>
</dbReference>
<dbReference type="PROSITE" id="PS00108">
    <property type="entry name" value="PROTEIN_KINASE_ST"/>
    <property type="match status" value="1"/>
</dbReference>
<dbReference type="InterPro" id="IPR008271">
    <property type="entry name" value="Ser/Thr_kinase_AS"/>
</dbReference>
<sequence>MTKDSLLKKGGQAFIIHKGKKSISKVFISEKSFQRENNIQLNFIQPLNKIFKNKPFAEAYPQKNTKNLNKKEFKMKKYDGDLQTYLDKNPNLSEEEVRLLFVKIIYPVFILHRCKIYHGDLKPENYLYKICKRTKELFIYLTDFGGADILSSRNEKIHTPYCYSHKFHPINLLDQNHPHFNPFSADCYMLGVILSRMSSHLKDISSDLRILLDLLINYELQIEQLILFRWINCSEKARDLILKLSKASQDCDQKENTSENKQNMHQLFGYQQSLQIQNPISQNIYYQPIQYQYQVYNPYSYPYDFNYVQLIQNSTLPYSPNSIIYNNLTYNSYQQSLSFSQ</sequence>
<dbReference type="STRING" id="312017.Q239Y0"/>
<dbReference type="KEGG" id="tet:TTHERM_00886980"/>
<keyword evidence="2" id="KW-0808">Transferase</keyword>
<evidence type="ECO:0000313" key="3">
    <source>
        <dbReference type="Proteomes" id="UP000009168"/>
    </source>
</evidence>
<dbReference type="InterPro" id="IPR000719">
    <property type="entry name" value="Prot_kinase_dom"/>
</dbReference>
<evidence type="ECO:0000313" key="2">
    <source>
        <dbReference type="EMBL" id="EAR93383.1"/>
    </source>
</evidence>
<gene>
    <name evidence="2" type="ORF">TTHERM_00886980</name>
</gene>
<protein>
    <submittedName>
        <fullName evidence="2">Kinase domain protein</fullName>
    </submittedName>
</protein>
<dbReference type="OrthoDB" id="4062651at2759"/>
<dbReference type="GO" id="GO:0005524">
    <property type="term" value="F:ATP binding"/>
    <property type="evidence" value="ECO:0007669"/>
    <property type="project" value="InterPro"/>
</dbReference>
<dbReference type="EMBL" id="GG662856">
    <property type="protein sequence ID" value="EAR93383.1"/>
    <property type="molecule type" value="Genomic_DNA"/>
</dbReference>
<organism evidence="2 3">
    <name type="scientific">Tetrahymena thermophila (strain SB210)</name>
    <dbReference type="NCBI Taxonomy" id="312017"/>
    <lineage>
        <taxon>Eukaryota</taxon>
        <taxon>Sar</taxon>
        <taxon>Alveolata</taxon>
        <taxon>Ciliophora</taxon>
        <taxon>Intramacronucleata</taxon>
        <taxon>Oligohymenophorea</taxon>
        <taxon>Hymenostomatida</taxon>
        <taxon>Tetrahymenina</taxon>
        <taxon>Tetrahymenidae</taxon>
        <taxon>Tetrahymena</taxon>
    </lineage>
</organism>
<dbReference type="SUPFAM" id="SSF56112">
    <property type="entry name" value="Protein kinase-like (PK-like)"/>
    <property type="match status" value="1"/>
</dbReference>